<proteinExistence type="predicted"/>
<dbReference type="Proteomes" id="UP001623384">
    <property type="component" value="Chromosome"/>
</dbReference>
<dbReference type="RefSeq" id="WP_406638306.1">
    <property type="nucleotide sequence ID" value="NZ_CP148033.1"/>
</dbReference>
<evidence type="ECO:0000313" key="1">
    <source>
        <dbReference type="EMBL" id="WXK95011.1"/>
    </source>
</evidence>
<gene>
    <name evidence="1" type="ORF">WHH00_09490</name>
</gene>
<protein>
    <recommendedName>
        <fullName evidence="3">CHRD domain-containing protein</fullName>
    </recommendedName>
</protein>
<name>A0ABZ2R9K4_9MICC</name>
<keyword evidence="2" id="KW-1185">Reference proteome</keyword>
<evidence type="ECO:0008006" key="3">
    <source>
        <dbReference type="Google" id="ProtNLM"/>
    </source>
</evidence>
<organism evidence="1 2">
    <name type="scientific">Pseudarthrobacter quantipunctorum</name>
    <dbReference type="NCBI Taxonomy" id="3128980"/>
    <lineage>
        <taxon>Bacteria</taxon>
        <taxon>Bacillati</taxon>
        <taxon>Actinomycetota</taxon>
        <taxon>Actinomycetes</taxon>
        <taxon>Micrococcales</taxon>
        <taxon>Micrococcaceae</taxon>
        <taxon>Pseudarthrobacter</taxon>
    </lineage>
</organism>
<accession>A0ABZ2R9K4</accession>
<evidence type="ECO:0000313" key="2">
    <source>
        <dbReference type="Proteomes" id="UP001623384"/>
    </source>
</evidence>
<sequence>MNRKSRILLLGALIAASLFLLTAVVLMGRVSTPGPGAVAPPAAAAKTTFPGLASAEGEPDLPGLRTTRPSPGQILQVQGAFDDRLEFEGLAFDGQAATGSVKVTSDVSDLLELQVLAGFYDDSGNLLGTARFVHHLGAEDHGHSGPSDDGEEFNIPVPAELKPRAVSAAVGVPVLVNE</sequence>
<reference evidence="1 2" key="1">
    <citation type="submission" date="2024-03" db="EMBL/GenBank/DDBJ databases">
        <title>Rhodococcus navarretei sp. nov. and Pseudarthrobacter quantumdoti sp. nov., two new species with the ability to biosynthesize Quantum Dots isolated from soil samples at Union Glacier, Antarctica.</title>
        <authorList>
            <person name="Vargas M."/>
        </authorList>
    </citation>
    <scope>NUCLEOTIDE SEQUENCE [LARGE SCALE GENOMIC DNA]</scope>
    <source>
        <strain evidence="1 2">RC-2-3</strain>
    </source>
</reference>
<dbReference type="EMBL" id="CP148033">
    <property type="protein sequence ID" value="WXK95011.1"/>
    <property type="molecule type" value="Genomic_DNA"/>
</dbReference>